<evidence type="ECO:0000313" key="2">
    <source>
        <dbReference type="Proteomes" id="UP000247498"/>
    </source>
</evidence>
<dbReference type="STRING" id="307507.A0A2V0NXB6"/>
<reference evidence="1 2" key="1">
    <citation type="journal article" date="2018" name="Sci. Rep.">
        <title>Raphidocelis subcapitata (=Pseudokirchneriella subcapitata) provides an insight into genome evolution and environmental adaptations in the Sphaeropleales.</title>
        <authorList>
            <person name="Suzuki S."/>
            <person name="Yamaguchi H."/>
            <person name="Nakajima N."/>
            <person name="Kawachi M."/>
        </authorList>
    </citation>
    <scope>NUCLEOTIDE SEQUENCE [LARGE SCALE GENOMIC DNA]</scope>
    <source>
        <strain evidence="1 2">NIES-35</strain>
    </source>
</reference>
<dbReference type="EMBL" id="BDRX01000030">
    <property type="protein sequence ID" value="GBF92274.1"/>
    <property type="molecule type" value="Genomic_DNA"/>
</dbReference>
<proteinExistence type="predicted"/>
<protein>
    <submittedName>
        <fullName evidence="1">Uncharacterized protein</fullName>
    </submittedName>
</protein>
<dbReference type="AlphaFoldDB" id="A0A2V0NXB6"/>
<organism evidence="1 2">
    <name type="scientific">Raphidocelis subcapitata</name>
    <dbReference type="NCBI Taxonomy" id="307507"/>
    <lineage>
        <taxon>Eukaryota</taxon>
        <taxon>Viridiplantae</taxon>
        <taxon>Chlorophyta</taxon>
        <taxon>core chlorophytes</taxon>
        <taxon>Chlorophyceae</taxon>
        <taxon>CS clade</taxon>
        <taxon>Sphaeropleales</taxon>
        <taxon>Selenastraceae</taxon>
        <taxon>Raphidocelis</taxon>
    </lineage>
</organism>
<sequence>MGLDYSKLLVGSAKEAPKTVLVPPLFERDLKARSRMVKSSYDYQFAKPALRWLFNDYYGEGLNSVLYFAPTVDPRVSVKAKIGSADAGTLCLRFQPLGVREPLCFADIKASPRSAGDVTLRLCGFSAEQGLGAFATLPMAKHVSGKRAQLGLRYSSPLLSVGAIVQPATASLSSVWVVGRHEDITAGVQLSPGLPLGAPSGAASWLRQELSAAGGAAEWLRGVSSVALAYSPEGGRGRGARTRGGQPTFTAAMEMQEGRNFIVSFFQHMAAVRQVFNPIESNDVIGITNYIDVGMQLQVPLTVDPKSGAAEAPGLRIAASWQANKNVLLKGRLGSDGVALLAAFKSWFQPSLAVAGCCEYSFAHRALRYGVCVQVENFGALRYERSREVAAHGRTLTQRHEATNAEVAMSEGDRPLVGRDAADAAFNPEEPVSVEYL</sequence>
<dbReference type="Proteomes" id="UP000247498">
    <property type="component" value="Unassembled WGS sequence"/>
</dbReference>
<keyword evidence="2" id="KW-1185">Reference proteome</keyword>
<dbReference type="InterPro" id="IPR023614">
    <property type="entry name" value="Porin_dom_sf"/>
</dbReference>
<dbReference type="PANTHER" id="PTHR35738:SF3">
    <property type="entry name" value="OS05G0577800 PROTEIN"/>
    <property type="match status" value="1"/>
</dbReference>
<evidence type="ECO:0000313" key="1">
    <source>
        <dbReference type="EMBL" id="GBF92274.1"/>
    </source>
</evidence>
<comment type="caution">
    <text evidence="1">The sequence shown here is derived from an EMBL/GenBank/DDBJ whole genome shotgun (WGS) entry which is preliminary data.</text>
</comment>
<dbReference type="FunCoup" id="A0A2V0NXB6">
    <property type="interactions" value="154"/>
</dbReference>
<dbReference type="PANTHER" id="PTHR35738">
    <property type="entry name" value="OS05G0577800 PROTEIN"/>
    <property type="match status" value="1"/>
</dbReference>
<dbReference type="OrthoDB" id="439326at2759"/>
<gene>
    <name evidence="1" type="ORF">Rsub_05357</name>
</gene>
<accession>A0A2V0NXB6</accession>
<dbReference type="Gene3D" id="2.40.160.10">
    <property type="entry name" value="Porin"/>
    <property type="match status" value="1"/>
</dbReference>
<dbReference type="InParanoid" id="A0A2V0NXB6"/>
<name>A0A2V0NXB6_9CHLO</name>